<accession>A0A4Q1CF41</accession>
<dbReference type="EMBL" id="SDHW01000007">
    <property type="protein sequence ID" value="RXK58172.1"/>
    <property type="molecule type" value="Genomic_DNA"/>
</dbReference>
<sequence length="104" mass="12269">MIATLEYAETINNTTLPPITSNEKREKPERQLTALYVKENKSYEIECKNSPCRTKCHFLSSEFGEAIFDRESESFIASTKSLNDHYYKYLTRTIKNWKNNFPNF</sequence>
<comment type="caution">
    <text evidence="1">The sequence shown here is derived from an EMBL/GenBank/DDBJ whole genome shotgun (WGS) entry which is preliminary data.</text>
</comment>
<evidence type="ECO:0000313" key="1">
    <source>
        <dbReference type="EMBL" id="RXK58172.1"/>
    </source>
</evidence>
<evidence type="ECO:0000313" key="2">
    <source>
        <dbReference type="Proteomes" id="UP000290204"/>
    </source>
</evidence>
<reference evidence="1 2" key="1">
    <citation type="submission" date="2019-01" db="EMBL/GenBank/DDBJ databases">
        <title>Lacibacter sp. strain TTM-7.</title>
        <authorList>
            <person name="Chen W.-M."/>
        </authorList>
    </citation>
    <scope>NUCLEOTIDE SEQUENCE [LARGE SCALE GENOMIC DNA]</scope>
    <source>
        <strain evidence="1 2">TTM-7</strain>
    </source>
</reference>
<dbReference type="Proteomes" id="UP000290204">
    <property type="component" value="Unassembled WGS sequence"/>
</dbReference>
<proteinExistence type="predicted"/>
<protein>
    <submittedName>
        <fullName evidence="1">Uncharacterized protein</fullName>
    </submittedName>
</protein>
<gene>
    <name evidence="1" type="ORF">ESA94_19370</name>
</gene>
<name>A0A4Q1CF41_9BACT</name>
<dbReference type="AlphaFoldDB" id="A0A4Q1CF41"/>
<keyword evidence="2" id="KW-1185">Reference proteome</keyword>
<dbReference type="RefSeq" id="WP_129132601.1">
    <property type="nucleotide sequence ID" value="NZ_SDHW01000007.1"/>
</dbReference>
<organism evidence="1 2">
    <name type="scientific">Lacibacter luteus</name>
    <dbReference type="NCBI Taxonomy" id="2508719"/>
    <lineage>
        <taxon>Bacteria</taxon>
        <taxon>Pseudomonadati</taxon>
        <taxon>Bacteroidota</taxon>
        <taxon>Chitinophagia</taxon>
        <taxon>Chitinophagales</taxon>
        <taxon>Chitinophagaceae</taxon>
        <taxon>Lacibacter</taxon>
    </lineage>
</organism>